<evidence type="ECO:0000256" key="5">
    <source>
        <dbReference type="ARBA" id="ARBA00022723"/>
    </source>
</evidence>
<dbReference type="SUPFAM" id="SSF56655">
    <property type="entry name" value="Carbohydrate phosphatase"/>
    <property type="match status" value="1"/>
</dbReference>
<keyword evidence="4 9" id="KW-0963">Cytoplasm</keyword>
<dbReference type="NCBIfam" id="NF006780">
    <property type="entry name" value="PRK09293.1-4"/>
    <property type="match status" value="1"/>
</dbReference>
<dbReference type="NCBIfam" id="NF006779">
    <property type="entry name" value="PRK09293.1-3"/>
    <property type="match status" value="1"/>
</dbReference>
<evidence type="ECO:0000256" key="7">
    <source>
        <dbReference type="ARBA" id="ARBA00022842"/>
    </source>
</evidence>
<dbReference type="GO" id="GO:0005986">
    <property type="term" value="P:sucrose biosynthetic process"/>
    <property type="evidence" value="ECO:0007669"/>
    <property type="project" value="TreeGrafter"/>
</dbReference>
<dbReference type="AlphaFoldDB" id="A0A317E7T6"/>
<dbReference type="GO" id="GO:0042132">
    <property type="term" value="F:fructose 1,6-bisphosphate 1-phosphatase activity"/>
    <property type="evidence" value="ECO:0007669"/>
    <property type="project" value="UniProtKB-UniRule"/>
</dbReference>
<dbReference type="PROSITE" id="PS00124">
    <property type="entry name" value="FBPASE"/>
    <property type="match status" value="1"/>
</dbReference>
<keyword evidence="7 9" id="KW-0460">Magnesium</keyword>
<dbReference type="GO" id="GO:0006002">
    <property type="term" value="P:fructose 6-phosphate metabolic process"/>
    <property type="evidence" value="ECO:0007669"/>
    <property type="project" value="TreeGrafter"/>
</dbReference>
<proteinExistence type="inferred from homology"/>
<dbReference type="GO" id="GO:0006000">
    <property type="term" value="P:fructose metabolic process"/>
    <property type="evidence" value="ECO:0007669"/>
    <property type="project" value="TreeGrafter"/>
</dbReference>
<dbReference type="InterPro" id="IPR028343">
    <property type="entry name" value="FBPtase"/>
</dbReference>
<evidence type="ECO:0000256" key="6">
    <source>
        <dbReference type="ARBA" id="ARBA00022801"/>
    </source>
</evidence>
<feature type="binding site" evidence="9">
    <location>
        <position position="115"/>
    </location>
    <ligand>
        <name>Mg(2+)</name>
        <dbReference type="ChEBI" id="CHEBI:18420"/>
        <label>2</label>
    </ligand>
</feature>
<comment type="pathway">
    <text evidence="2">Carbohydrate biosynthesis; Calvin cycle.</text>
</comment>
<comment type="caution">
    <text evidence="9">Lacks conserved residue(s) required for the propagation of feature annotation.</text>
</comment>
<dbReference type="InterPro" id="IPR033391">
    <property type="entry name" value="FBPase_N"/>
</dbReference>
<dbReference type="Gene3D" id="3.40.190.80">
    <property type="match status" value="1"/>
</dbReference>
<keyword evidence="6 9" id="KW-0378">Hydrolase</keyword>
<comment type="caution">
    <text evidence="13">The sequence shown here is derived from an EMBL/GenBank/DDBJ whole genome shotgun (WGS) entry which is preliminary data.</text>
</comment>
<organism evidence="13 14">
    <name type="scientific">Zavarzinia compransoris</name>
    <dbReference type="NCBI Taxonomy" id="1264899"/>
    <lineage>
        <taxon>Bacteria</taxon>
        <taxon>Pseudomonadati</taxon>
        <taxon>Pseudomonadota</taxon>
        <taxon>Alphaproteobacteria</taxon>
        <taxon>Rhodospirillales</taxon>
        <taxon>Zavarziniaceae</taxon>
        <taxon>Zavarzinia</taxon>
    </lineage>
</organism>
<dbReference type="InterPro" id="IPR044015">
    <property type="entry name" value="FBPase_C_dom"/>
</dbReference>
<dbReference type="InterPro" id="IPR020548">
    <property type="entry name" value="Fructose_bisphosphatase_AS"/>
</dbReference>
<comment type="subcellular location">
    <subcellularLocation>
        <location evidence="9">Cytoplasm</location>
    </subcellularLocation>
</comment>
<dbReference type="PRINTS" id="PR00115">
    <property type="entry name" value="F16BPHPHTASE"/>
</dbReference>
<dbReference type="Pfam" id="PF18913">
    <property type="entry name" value="FBPase_C"/>
    <property type="match status" value="1"/>
</dbReference>
<dbReference type="PIRSF" id="PIRSF000904">
    <property type="entry name" value="FBPtase_SBPase"/>
    <property type="match status" value="1"/>
</dbReference>
<feature type="domain" description="Fructose-1-6-bisphosphatase class 1 C-terminal" evidence="12">
    <location>
        <begin position="196"/>
        <end position="329"/>
    </location>
</feature>
<dbReference type="GO" id="GO:0030388">
    <property type="term" value="P:fructose 1,6-bisphosphate metabolic process"/>
    <property type="evidence" value="ECO:0007669"/>
    <property type="project" value="TreeGrafter"/>
</dbReference>
<reference evidence="14" key="1">
    <citation type="submission" date="2018-05" db="EMBL/GenBank/DDBJ databases">
        <title>Zavarzinia sp. HR-AS.</title>
        <authorList>
            <person name="Lee Y."/>
            <person name="Jeon C.O."/>
        </authorList>
    </citation>
    <scope>NUCLEOTIDE SEQUENCE [LARGE SCALE GENOMIC DNA]</scope>
    <source>
        <strain evidence="14">DSM 1231</strain>
    </source>
</reference>
<name>A0A317E7T6_9PROT</name>
<evidence type="ECO:0000256" key="4">
    <source>
        <dbReference type="ARBA" id="ARBA00022490"/>
    </source>
</evidence>
<evidence type="ECO:0000256" key="8">
    <source>
        <dbReference type="ARBA" id="ARBA00023277"/>
    </source>
</evidence>
<dbReference type="HAMAP" id="MF_01855">
    <property type="entry name" value="FBPase_class1"/>
    <property type="match status" value="1"/>
</dbReference>
<evidence type="ECO:0000256" key="10">
    <source>
        <dbReference type="RuleBase" id="RU000508"/>
    </source>
</evidence>
<evidence type="ECO:0000256" key="9">
    <source>
        <dbReference type="HAMAP-Rule" id="MF_01855"/>
    </source>
</evidence>
<dbReference type="InterPro" id="IPR000146">
    <property type="entry name" value="FBPase_class-1"/>
</dbReference>
<evidence type="ECO:0000256" key="3">
    <source>
        <dbReference type="ARBA" id="ARBA00010941"/>
    </source>
</evidence>
<comment type="subunit">
    <text evidence="9">Homotetramer.</text>
</comment>
<protein>
    <recommendedName>
        <fullName evidence="9">Fructose-1,6-bisphosphatase class 1</fullName>
        <shortName evidence="9">FBPase class 1</shortName>
        <ecNumber evidence="9">3.1.3.11</ecNumber>
    </recommendedName>
    <alternativeName>
        <fullName evidence="9">D-fructose-1,6-bisphosphate 1-phosphohydrolase class 1</fullName>
    </alternativeName>
</protein>
<dbReference type="FunFam" id="3.40.190.80:FF:000011">
    <property type="entry name" value="Fructose-1,6-bisphosphatase class 1"/>
    <property type="match status" value="1"/>
</dbReference>
<feature type="binding site" evidence="9">
    <location>
        <position position="117"/>
    </location>
    <ligand>
        <name>Mg(2+)</name>
        <dbReference type="ChEBI" id="CHEBI:18420"/>
        <label>1</label>
    </ligand>
</feature>
<dbReference type="GO" id="GO:0000287">
    <property type="term" value="F:magnesium ion binding"/>
    <property type="evidence" value="ECO:0007669"/>
    <property type="project" value="UniProtKB-UniRule"/>
</dbReference>
<comment type="similarity">
    <text evidence="3 9 10">Belongs to the FBPase class 1 family.</text>
</comment>
<dbReference type="Proteomes" id="UP000246077">
    <property type="component" value="Unassembled WGS sequence"/>
</dbReference>
<dbReference type="EC" id="3.1.3.11" evidence="9"/>
<dbReference type="PIRSF" id="PIRSF500210">
    <property type="entry name" value="FBPtase"/>
    <property type="match status" value="1"/>
</dbReference>
<evidence type="ECO:0000313" key="13">
    <source>
        <dbReference type="EMBL" id="PWR23127.1"/>
    </source>
</evidence>
<feature type="domain" description="Fructose-1-6-bisphosphatase class I N-terminal" evidence="11">
    <location>
        <begin position="60"/>
        <end position="190"/>
    </location>
</feature>
<dbReference type="GO" id="GO:0006094">
    <property type="term" value="P:gluconeogenesis"/>
    <property type="evidence" value="ECO:0007669"/>
    <property type="project" value="UniProtKB-UniRule"/>
</dbReference>
<dbReference type="PANTHER" id="PTHR11556">
    <property type="entry name" value="FRUCTOSE-1,6-BISPHOSPHATASE-RELATED"/>
    <property type="match status" value="1"/>
</dbReference>
<feature type="binding site" evidence="9">
    <location>
        <position position="206"/>
    </location>
    <ligand>
        <name>substrate</name>
    </ligand>
</feature>
<evidence type="ECO:0000259" key="12">
    <source>
        <dbReference type="Pfam" id="PF18913"/>
    </source>
</evidence>
<evidence type="ECO:0000259" key="11">
    <source>
        <dbReference type="Pfam" id="PF00316"/>
    </source>
</evidence>
<feature type="binding site" evidence="9">
    <location>
        <position position="278"/>
    </location>
    <ligand>
        <name>Mg(2+)</name>
        <dbReference type="ChEBI" id="CHEBI:18420"/>
        <label>2</label>
    </ligand>
</feature>
<accession>A0A317E7T6</accession>
<dbReference type="OrthoDB" id="9806756at2"/>
<feature type="binding site" evidence="9">
    <location>
        <position position="96"/>
    </location>
    <ligand>
        <name>Mg(2+)</name>
        <dbReference type="ChEBI" id="CHEBI:18420"/>
        <label>1</label>
    </ligand>
</feature>
<dbReference type="Pfam" id="PF00316">
    <property type="entry name" value="FBPase"/>
    <property type="match status" value="1"/>
</dbReference>
<gene>
    <name evidence="9" type="primary">fbp</name>
    <name evidence="13" type="ORF">DKG75_00720</name>
</gene>
<dbReference type="RefSeq" id="WP_109919161.1">
    <property type="nucleotide sequence ID" value="NZ_QGLF01000001.1"/>
</dbReference>
<sequence length="350" mass="36994">MRAILTDHQILLEHYLDDYAGKDNQQAAAVAATVLALAGAGRQLAALVALGPLAGAMAALRCGERFGDSQKELDLRSHDLVVEHLAAAPVAIVGSEEADEALVLDAAAPLAVAVDPLDGSSNIETNAPIGTIFSIYPVGEALDRALLQPGSAQLAAGLIIYGPQTLLVLTVGRGTSVFVLDPRSGDFALATAAAAVPARTREYAINASNQRHWDGAIKRYIGDCQKGAEGPRGLDFNTRWVASMVADAYRILVRGGIYLYPGDDRAGYREGRLRLVYEANPIAFLMEQAGGAATDGRGRILDIAPRTLHQRVPLVFGSADEVAHVARYHSDAFAGGDDSPLFGDRSLFRA</sequence>
<feature type="binding site" evidence="9">
    <location>
        <position position="118"/>
    </location>
    <ligand>
        <name>Mg(2+)</name>
        <dbReference type="ChEBI" id="CHEBI:18420"/>
        <label>2</label>
    </ligand>
</feature>
<dbReference type="Gene3D" id="3.30.540.10">
    <property type="entry name" value="Fructose-1,6-Bisphosphatase, subunit A, domain 1"/>
    <property type="match status" value="1"/>
</dbReference>
<feature type="binding site" evidence="9">
    <location>
        <begin position="118"/>
        <end position="121"/>
    </location>
    <ligand>
        <name>substrate</name>
    </ligand>
</feature>
<evidence type="ECO:0000313" key="14">
    <source>
        <dbReference type="Proteomes" id="UP000246077"/>
    </source>
</evidence>
<dbReference type="CDD" id="cd00354">
    <property type="entry name" value="FBPase"/>
    <property type="match status" value="1"/>
</dbReference>
<feature type="binding site" evidence="9">
    <location>
        <position position="115"/>
    </location>
    <ligand>
        <name>Mg(2+)</name>
        <dbReference type="ChEBI" id="CHEBI:18420"/>
        <label>1</label>
    </ligand>
</feature>
<dbReference type="EMBL" id="QGLF01000001">
    <property type="protein sequence ID" value="PWR23127.1"/>
    <property type="molecule type" value="Genomic_DNA"/>
</dbReference>
<dbReference type="PANTHER" id="PTHR11556:SF35">
    <property type="entry name" value="SEDOHEPTULOSE-1,7-BISPHOSPHATASE, CHLOROPLASTIC"/>
    <property type="match status" value="1"/>
</dbReference>
<feature type="binding site" evidence="9">
    <location>
        <begin position="258"/>
        <end position="260"/>
    </location>
    <ligand>
        <name>substrate</name>
    </ligand>
</feature>
<keyword evidence="5 9" id="KW-0479">Metal-binding</keyword>
<comment type="cofactor">
    <cofactor evidence="9">
        <name>Mg(2+)</name>
        <dbReference type="ChEBI" id="CHEBI:18420"/>
    </cofactor>
    <text evidence="9">Binds 2 magnesium ions per subunit.</text>
</comment>
<dbReference type="GO" id="GO:0005829">
    <property type="term" value="C:cytosol"/>
    <property type="evidence" value="ECO:0007669"/>
    <property type="project" value="TreeGrafter"/>
</dbReference>
<evidence type="ECO:0000256" key="1">
    <source>
        <dbReference type="ARBA" id="ARBA00001273"/>
    </source>
</evidence>
<keyword evidence="8 9" id="KW-0119">Carbohydrate metabolism</keyword>
<keyword evidence="14" id="KW-1185">Reference proteome</keyword>
<evidence type="ECO:0000256" key="2">
    <source>
        <dbReference type="ARBA" id="ARBA00005215"/>
    </source>
</evidence>
<comment type="catalytic activity">
    <reaction evidence="1 9">
        <text>beta-D-fructose 1,6-bisphosphate + H2O = beta-D-fructose 6-phosphate + phosphate</text>
        <dbReference type="Rhea" id="RHEA:11064"/>
        <dbReference type="ChEBI" id="CHEBI:15377"/>
        <dbReference type="ChEBI" id="CHEBI:32966"/>
        <dbReference type="ChEBI" id="CHEBI:43474"/>
        <dbReference type="ChEBI" id="CHEBI:57634"/>
        <dbReference type="EC" id="3.1.3.11"/>
    </reaction>
</comment>